<evidence type="ECO:0000313" key="9">
    <source>
        <dbReference type="Proteomes" id="UP000564885"/>
    </source>
</evidence>
<dbReference type="PANTHER" id="PTHR34696:SF1">
    <property type="entry name" value="PHOSPHORIBOSYLFORMYLGLYCINAMIDINE SYNTHASE SUBUNIT PURS"/>
    <property type="match status" value="1"/>
</dbReference>
<keyword evidence="4 6" id="KW-0658">Purine biosynthesis</keyword>
<dbReference type="UniPathway" id="UPA00074">
    <property type="reaction ID" value="UER00128"/>
</dbReference>
<evidence type="ECO:0000256" key="5">
    <source>
        <dbReference type="ARBA" id="ARBA00022840"/>
    </source>
</evidence>
<feature type="compositionally biased region" description="Acidic residues" evidence="7">
    <location>
        <begin position="103"/>
        <end position="113"/>
    </location>
</feature>
<sequence>MKARVTVTLKSGVLDPQGKAIEGALASLGIRGILGVRQGKVFDVELATEDAGEAEATLRQACEKLLANTVIENFHYEVETPGQNGGGRRGRETAPATLSPDDPTVEAADDAEMPIEGHP</sequence>
<dbReference type="EMBL" id="JABEPP010000002">
    <property type="protein sequence ID" value="NNM72122.1"/>
    <property type="molecule type" value="Genomic_DNA"/>
</dbReference>
<dbReference type="InterPro" id="IPR003850">
    <property type="entry name" value="PurS"/>
</dbReference>
<keyword evidence="3 6" id="KW-0547">Nucleotide-binding</keyword>
<organism evidence="8 9">
    <name type="scientific">Enterovirga aerilata</name>
    <dbReference type="NCBI Taxonomy" id="2730920"/>
    <lineage>
        <taxon>Bacteria</taxon>
        <taxon>Pseudomonadati</taxon>
        <taxon>Pseudomonadota</taxon>
        <taxon>Alphaproteobacteria</taxon>
        <taxon>Hyphomicrobiales</taxon>
        <taxon>Methylobacteriaceae</taxon>
        <taxon>Enterovirga</taxon>
    </lineage>
</organism>
<dbReference type="GO" id="GO:0006189">
    <property type="term" value="P:'de novo' IMP biosynthetic process"/>
    <property type="evidence" value="ECO:0007669"/>
    <property type="project" value="UniProtKB-UniRule"/>
</dbReference>
<feature type="region of interest" description="Disordered" evidence="7">
    <location>
        <begin position="77"/>
        <end position="119"/>
    </location>
</feature>
<comment type="function">
    <text evidence="6">Part of the phosphoribosylformylglycinamidine synthase complex involved in the purines biosynthetic pathway. Catalyzes the ATP-dependent conversion of formylglycinamide ribonucleotide (FGAR) and glutamine to yield formylglycinamidine ribonucleotide (FGAM) and glutamate. The FGAM synthase complex is composed of three subunits. PurQ produces an ammonia molecule by converting glutamine to glutamate. PurL transfers the ammonia molecule to FGAR to form FGAM in an ATP-dependent manner. PurS interacts with PurQ and PurL and is thought to assist in the transfer of the ammonia molecule from PurQ to PurL.</text>
</comment>
<evidence type="ECO:0000256" key="7">
    <source>
        <dbReference type="SAM" id="MobiDB-lite"/>
    </source>
</evidence>
<keyword evidence="5 6" id="KW-0067">ATP-binding</keyword>
<comment type="similarity">
    <text evidence="6">Belongs to the PurS family.</text>
</comment>
<evidence type="ECO:0000256" key="6">
    <source>
        <dbReference type="HAMAP-Rule" id="MF_01926"/>
    </source>
</evidence>
<dbReference type="NCBIfam" id="TIGR00302">
    <property type="entry name" value="phosphoribosylformylglycinamidine synthase subunit PurS"/>
    <property type="match status" value="1"/>
</dbReference>
<evidence type="ECO:0000256" key="3">
    <source>
        <dbReference type="ARBA" id="ARBA00022741"/>
    </source>
</evidence>
<keyword evidence="1 6" id="KW-0963">Cytoplasm</keyword>
<dbReference type="GO" id="GO:0005737">
    <property type="term" value="C:cytoplasm"/>
    <property type="evidence" value="ECO:0007669"/>
    <property type="project" value="UniProtKB-SubCell"/>
</dbReference>
<dbReference type="Proteomes" id="UP000564885">
    <property type="component" value="Unassembled WGS sequence"/>
</dbReference>
<keyword evidence="2 6" id="KW-0436">Ligase</keyword>
<keyword evidence="9" id="KW-1185">Reference proteome</keyword>
<dbReference type="InterPro" id="IPR036604">
    <property type="entry name" value="PurS-like_sf"/>
</dbReference>
<evidence type="ECO:0000256" key="4">
    <source>
        <dbReference type="ARBA" id="ARBA00022755"/>
    </source>
</evidence>
<protein>
    <recommendedName>
        <fullName evidence="6">Phosphoribosylformylglycinamidine synthase subunit PurS</fullName>
        <shortName evidence="6">FGAM synthase</shortName>
        <ecNumber evidence="6">6.3.5.3</ecNumber>
    </recommendedName>
    <alternativeName>
        <fullName evidence="6">Formylglycinamide ribonucleotide amidotransferase subunit III</fullName>
        <shortName evidence="6">FGAR amidotransferase III</shortName>
        <shortName evidence="6">FGAR-AT III</shortName>
    </alternativeName>
    <alternativeName>
        <fullName evidence="6">Phosphoribosylformylglycinamidine synthase subunit III</fullName>
    </alternativeName>
</protein>
<dbReference type="Pfam" id="PF02700">
    <property type="entry name" value="PurS"/>
    <property type="match status" value="1"/>
</dbReference>
<dbReference type="GO" id="GO:0005524">
    <property type="term" value="F:ATP binding"/>
    <property type="evidence" value="ECO:0007669"/>
    <property type="project" value="UniProtKB-UniRule"/>
</dbReference>
<comment type="caution">
    <text evidence="8">The sequence shown here is derived from an EMBL/GenBank/DDBJ whole genome shotgun (WGS) entry which is preliminary data.</text>
</comment>
<gene>
    <name evidence="6 8" type="primary">purS</name>
    <name evidence="8" type="ORF">HJG44_06900</name>
</gene>
<dbReference type="Gene3D" id="3.30.1280.10">
    <property type="entry name" value="Phosphoribosylformylglycinamidine synthase subunit PurS"/>
    <property type="match status" value="1"/>
</dbReference>
<name>A0A849HYD4_9HYPH</name>
<evidence type="ECO:0000256" key="2">
    <source>
        <dbReference type="ARBA" id="ARBA00022598"/>
    </source>
</evidence>
<dbReference type="NCBIfam" id="NF004630">
    <property type="entry name" value="PRK05974.1"/>
    <property type="match status" value="1"/>
</dbReference>
<evidence type="ECO:0000256" key="1">
    <source>
        <dbReference type="ARBA" id="ARBA00022490"/>
    </source>
</evidence>
<dbReference type="EC" id="6.3.5.3" evidence="6"/>
<dbReference type="PANTHER" id="PTHR34696">
    <property type="entry name" value="PHOSPHORIBOSYLFORMYLGLYCINAMIDINE SYNTHASE SUBUNIT PURS"/>
    <property type="match status" value="1"/>
</dbReference>
<reference evidence="8 9" key="1">
    <citation type="submission" date="2020-04" db="EMBL/GenBank/DDBJ databases">
        <title>Enterovirga sp. isolate from soil.</title>
        <authorList>
            <person name="Chea S."/>
            <person name="Kim D.-U."/>
        </authorList>
    </citation>
    <scope>NUCLEOTIDE SEQUENCE [LARGE SCALE GENOMIC DNA]</scope>
    <source>
        <strain evidence="8 9">DB1703</strain>
    </source>
</reference>
<dbReference type="HAMAP" id="MF_01926">
    <property type="entry name" value="PurS"/>
    <property type="match status" value="1"/>
</dbReference>
<dbReference type="SUPFAM" id="SSF82697">
    <property type="entry name" value="PurS-like"/>
    <property type="match status" value="1"/>
</dbReference>
<dbReference type="AlphaFoldDB" id="A0A849HYD4"/>
<comment type="subcellular location">
    <subcellularLocation>
        <location evidence="6">Cytoplasm</location>
    </subcellularLocation>
</comment>
<comment type="pathway">
    <text evidence="6">Purine metabolism; IMP biosynthesis via de novo pathway; 5-amino-1-(5-phospho-D-ribosyl)imidazole from N(2)-formyl-N(1)-(5-phospho-D-ribosyl)glycinamide: step 1/2.</text>
</comment>
<accession>A0A849HYD4</accession>
<proteinExistence type="inferred from homology"/>
<comment type="subunit">
    <text evidence="6">Part of the FGAM synthase complex composed of 1 PurL, 1 PurQ and 2 PurS subunits.</text>
</comment>
<comment type="catalytic activity">
    <reaction evidence="6">
        <text>N(2)-formyl-N(1)-(5-phospho-beta-D-ribosyl)glycinamide + L-glutamine + ATP + H2O = 2-formamido-N(1)-(5-O-phospho-beta-D-ribosyl)acetamidine + L-glutamate + ADP + phosphate + H(+)</text>
        <dbReference type="Rhea" id="RHEA:17129"/>
        <dbReference type="ChEBI" id="CHEBI:15377"/>
        <dbReference type="ChEBI" id="CHEBI:15378"/>
        <dbReference type="ChEBI" id="CHEBI:29985"/>
        <dbReference type="ChEBI" id="CHEBI:30616"/>
        <dbReference type="ChEBI" id="CHEBI:43474"/>
        <dbReference type="ChEBI" id="CHEBI:58359"/>
        <dbReference type="ChEBI" id="CHEBI:147286"/>
        <dbReference type="ChEBI" id="CHEBI:147287"/>
        <dbReference type="ChEBI" id="CHEBI:456216"/>
        <dbReference type="EC" id="6.3.5.3"/>
    </reaction>
</comment>
<dbReference type="GO" id="GO:0004642">
    <property type="term" value="F:phosphoribosylformylglycinamidine synthase activity"/>
    <property type="evidence" value="ECO:0007669"/>
    <property type="project" value="UniProtKB-UniRule"/>
</dbReference>
<evidence type="ECO:0000313" key="8">
    <source>
        <dbReference type="EMBL" id="NNM72122.1"/>
    </source>
</evidence>